<feature type="domain" description="CCZ1/INTU/HPS4 third Longin" evidence="3">
    <location>
        <begin position="338"/>
        <end position="434"/>
    </location>
</feature>
<evidence type="ECO:0000259" key="2">
    <source>
        <dbReference type="Pfam" id="PF19031"/>
    </source>
</evidence>
<gene>
    <name evidence="4" type="ORF">CVLEPA_LOCUS30121</name>
</gene>
<reference evidence="4 5" key="1">
    <citation type="submission" date="2024-02" db="EMBL/GenBank/DDBJ databases">
        <authorList>
            <person name="Daric V."/>
            <person name="Darras S."/>
        </authorList>
    </citation>
    <scope>NUCLEOTIDE SEQUENCE [LARGE SCALE GENOMIC DNA]</scope>
</reference>
<dbReference type="InterPro" id="IPR013176">
    <property type="entry name" value="Ccz1"/>
</dbReference>
<evidence type="ECO:0000256" key="1">
    <source>
        <dbReference type="ARBA" id="ARBA00005352"/>
    </source>
</evidence>
<dbReference type="Pfam" id="PF19031">
    <property type="entry name" value="Intu_longin_1"/>
    <property type="match status" value="1"/>
</dbReference>
<dbReference type="PANTHER" id="PTHR13056">
    <property type="entry name" value="VACUOLAR FUSION PROTEIN CCZ1 HOMOLOG-RELATED"/>
    <property type="match status" value="1"/>
</dbReference>
<feature type="domain" description="CCZ1/INTU/HSP4 first Longin" evidence="2">
    <location>
        <begin position="7"/>
        <end position="128"/>
    </location>
</feature>
<dbReference type="Proteomes" id="UP001642483">
    <property type="component" value="Unassembled WGS sequence"/>
</dbReference>
<evidence type="ECO:0008006" key="6">
    <source>
        <dbReference type="Google" id="ProtNLM"/>
    </source>
</evidence>
<evidence type="ECO:0000259" key="3">
    <source>
        <dbReference type="Pfam" id="PF19033"/>
    </source>
</evidence>
<dbReference type="InterPro" id="IPR043989">
    <property type="entry name" value="CCZ1/INTU/HSP4_longin_3"/>
</dbReference>
<dbReference type="EMBL" id="CAWYQH010000163">
    <property type="protein sequence ID" value="CAK8696802.1"/>
    <property type="molecule type" value="Genomic_DNA"/>
</dbReference>
<proteinExistence type="inferred from homology"/>
<sequence length="446" mass="51023">MEPIKLSSMVVYNSTFGPKEGEEEKKILYYYPENESLYKKINNIGLCEALVQFTMTLSPGVPCEYMHTQKHDYIFYEAEEHYWMIMVLSKPVTVTSDGKKATKEDQISTSACRVVLKEVYQRFHLLHGLFSYIVHFSGVSALKDKLLEFFKEFLSSLHLSETSVLHVFRGLMYCNLDNFTLLKFQSCANTIQSKFDTIKHCIITLNGHMVTSSLLEDDSQVIVSLCTEKLSLGKLSASRKPKIRPNKPMYQLHHGKFLSSIFQSGSDRVFITLKSGMIEQMHMLIYQAFGTTSVFFLDHLPTALIDICKELDACVGPLLSSLTSEIQFCPRINAENYESNFRHIFFNQQSLSLESTYDLKHSRNCTSSVPTDVMHVICDINECFSDHACQEKEVIVKVQNESWVAAKKANKKMLFVVINSKNANLIAVNEDVRRMSTHFDSMHFSD</sequence>
<keyword evidence="5" id="KW-1185">Reference proteome</keyword>
<accession>A0ABP0GYI7</accession>
<comment type="caution">
    <text evidence="4">The sequence shown here is derived from an EMBL/GenBank/DDBJ whole genome shotgun (WGS) entry which is preliminary data.</text>
</comment>
<name>A0ABP0GYI7_CLALP</name>
<protein>
    <recommendedName>
        <fullName evidence="6">Vacuolar fusion protein CCZ1 homolog</fullName>
    </recommendedName>
</protein>
<comment type="similarity">
    <text evidence="1">Belongs to the CCZ1 family.</text>
</comment>
<evidence type="ECO:0000313" key="4">
    <source>
        <dbReference type="EMBL" id="CAK8696802.1"/>
    </source>
</evidence>
<evidence type="ECO:0000313" key="5">
    <source>
        <dbReference type="Proteomes" id="UP001642483"/>
    </source>
</evidence>
<dbReference type="Pfam" id="PF19033">
    <property type="entry name" value="Intu_longin_3"/>
    <property type="match status" value="1"/>
</dbReference>
<dbReference type="InterPro" id="IPR043987">
    <property type="entry name" value="CCZ1/INTU/HSP4_longin_1"/>
</dbReference>
<organism evidence="4 5">
    <name type="scientific">Clavelina lepadiformis</name>
    <name type="common">Light-bulb sea squirt</name>
    <name type="synonym">Ascidia lepadiformis</name>
    <dbReference type="NCBI Taxonomy" id="159417"/>
    <lineage>
        <taxon>Eukaryota</taxon>
        <taxon>Metazoa</taxon>
        <taxon>Chordata</taxon>
        <taxon>Tunicata</taxon>
        <taxon>Ascidiacea</taxon>
        <taxon>Aplousobranchia</taxon>
        <taxon>Clavelinidae</taxon>
        <taxon>Clavelina</taxon>
    </lineage>
</organism>
<dbReference type="PANTHER" id="PTHR13056:SF0">
    <property type="entry name" value="VACUOLAR FUSION PROTEIN CCZ1 HOMOLOG-RELATED"/>
    <property type="match status" value="1"/>
</dbReference>